<feature type="transmembrane region" description="Helical" evidence="8">
    <location>
        <begin position="51"/>
        <end position="70"/>
    </location>
</feature>
<feature type="transmembrane region" description="Helical" evidence="8">
    <location>
        <begin position="260"/>
        <end position="279"/>
    </location>
</feature>
<feature type="transmembrane region" description="Helical" evidence="8">
    <location>
        <begin position="192"/>
        <end position="212"/>
    </location>
</feature>
<dbReference type="GO" id="GO:0015104">
    <property type="term" value="F:antimonite transmembrane transporter activity"/>
    <property type="evidence" value="ECO:0000318"/>
    <property type="project" value="GO_Central"/>
</dbReference>
<dbReference type="InterPro" id="IPR002657">
    <property type="entry name" value="BilAc:Na_symport/Acr3"/>
</dbReference>
<keyword evidence="10" id="KW-1185">Reference proteome</keyword>
<dbReference type="Pfam" id="PF01758">
    <property type="entry name" value="SBF"/>
    <property type="match status" value="1"/>
</dbReference>
<protein>
    <recommendedName>
        <fullName evidence="11">Arsenical-resistance protein</fullName>
    </recommendedName>
</protein>
<dbReference type="GO" id="GO:0015700">
    <property type="term" value="P:arsenite transport"/>
    <property type="evidence" value="ECO:0000318"/>
    <property type="project" value="GO_Central"/>
</dbReference>
<evidence type="ECO:0000256" key="1">
    <source>
        <dbReference type="ARBA" id="ARBA00004651"/>
    </source>
</evidence>
<feature type="transmembrane region" description="Helical" evidence="8">
    <location>
        <begin position="158"/>
        <end position="180"/>
    </location>
</feature>
<dbReference type="STRING" id="81824.A9UR81"/>
<dbReference type="NCBIfam" id="TIGR00832">
    <property type="entry name" value="acr3"/>
    <property type="match status" value="1"/>
</dbReference>
<evidence type="ECO:0000256" key="7">
    <source>
        <dbReference type="ARBA" id="ARBA00023136"/>
    </source>
</evidence>
<organism evidence="9 10">
    <name type="scientific">Monosiga brevicollis</name>
    <name type="common">Choanoflagellate</name>
    <dbReference type="NCBI Taxonomy" id="81824"/>
    <lineage>
        <taxon>Eukaryota</taxon>
        <taxon>Choanoflagellata</taxon>
        <taxon>Craspedida</taxon>
        <taxon>Salpingoecidae</taxon>
        <taxon>Monosiga</taxon>
    </lineage>
</organism>
<evidence type="ECO:0000313" key="10">
    <source>
        <dbReference type="Proteomes" id="UP000001357"/>
    </source>
</evidence>
<feature type="transmembrane region" description="Helical" evidence="8">
    <location>
        <begin position="291"/>
        <end position="313"/>
    </location>
</feature>
<feature type="transmembrane region" description="Helical" evidence="8">
    <location>
        <begin position="351"/>
        <end position="373"/>
    </location>
</feature>
<gene>
    <name evidence="9" type="ORF">MONBRDRAFT_5977</name>
</gene>
<dbReference type="PANTHER" id="PTHR43057:SF1">
    <property type="entry name" value="ARSENICAL-RESISTANCE PROTEIN 3"/>
    <property type="match status" value="1"/>
</dbReference>
<proteinExistence type="inferred from homology"/>
<evidence type="ECO:0000256" key="5">
    <source>
        <dbReference type="ARBA" id="ARBA00022692"/>
    </source>
</evidence>
<dbReference type="Gene3D" id="1.20.1530.20">
    <property type="match status" value="1"/>
</dbReference>
<keyword evidence="5 8" id="KW-0812">Transmembrane</keyword>
<sequence length="421" mass="45462">MVTKMPAAYDALSETDVSQPSSAAMPAVSAEAGSSETGSAPPAAIDTFARFLTVWVLLAMAVGVLVGYYVPAIPDALESATVAQISIPIAIFIWIMVYPMLLQIDLTALQRVRYNLKPILVTTGINYLIQPFCMYGLAKLFIDVAFEDVISDQLQEEYVTGAVILGGSPCTAMVFVWSALVSGDAAYTLVQVAVNDILIFILYIPTMMLLLQASSIPLPWGTAFLSLALFMCVPGLAALGTRAHARRHGGDALLQRIERVLKPFTMIALIAVLVLIFIFQGQAIVDQPVHVLLIAVPLTIQTYFIFGLAYSVMWYLRVPFCYAAPGALIATSNFFELAVALAISLEGADSGATLATVVGVLEEVPIMLSLVWLCNRTQHWFPEAPKDTPLSAAQLDVEMAEQQNQEPSTEPRKVPVTVLCA</sequence>
<dbReference type="KEGG" id="mbr:MONBRDRAFT_5977"/>
<dbReference type="GO" id="GO:0015297">
    <property type="term" value="F:antiporter activity"/>
    <property type="evidence" value="ECO:0000318"/>
    <property type="project" value="GO_Central"/>
</dbReference>
<keyword evidence="3" id="KW-0813">Transport</keyword>
<dbReference type="EMBL" id="CH991544">
    <property type="protein sequence ID" value="EDQ91878.1"/>
    <property type="molecule type" value="Genomic_DNA"/>
</dbReference>
<evidence type="ECO:0008006" key="11">
    <source>
        <dbReference type="Google" id="ProtNLM"/>
    </source>
</evidence>
<dbReference type="GO" id="GO:0015105">
    <property type="term" value="F:arsenite transmembrane transporter activity"/>
    <property type="evidence" value="ECO:0000318"/>
    <property type="project" value="GO_Central"/>
</dbReference>
<dbReference type="InterPro" id="IPR004706">
    <property type="entry name" value="Arsenical-R_Acr3"/>
</dbReference>
<keyword evidence="4" id="KW-1003">Cell membrane</keyword>
<dbReference type="GO" id="GO:0005886">
    <property type="term" value="C:plasma membrane"/>
    <property type="evidence" value="ECO:0000318"/>
    <property type="project" value="GO_Central"/>
</dbReference>
<evidence type="ECO:0000256" key="3">
    <source>
        <dbReference type="ARBA" id="ARBA00022448"/>
    </source>
</evidence>
<reference evidence="9 10" key="1">
    <citation type="journal article" date="2008" name="Nature">
        <title>The genome of the choanoflagellate Monosiga brevicollis and the origin of metazoans.</title>
        <authorList>
            <consortium name="JGI Sequencing"/>
            <person name="King N."/>
            <person name="Westbrook M.J."/>
            <person name="Young S.L."/>
            <person name="Kuo A."/>
            <person name="Abedin M."/>
            <person name="Chapman J."/>
            <person name="Fairclough S."/>
            <person name="Hellsten U."/>
            <person name="Isogai Y."/>
            <person name="Letunic I."/>
            <person name="Marr M."/>
            <person name="Pincus D."/>
            <person name="Putnam N."/>
            <person name="Rokas A."/>
            <person name="Wright K.J."/>
            <person name="Zuzow R."/>
            <person name="Dirks W."/>
            <person name="Good M."/>
            <person name="Goodstein D."/>
            <person name="Lemons D."/>
            <person name="Li W."/>
            <person name="Lyons J.B."/>
            <person name="Morris A."/>
            <person name="Nichols S."/>
            <person name="Richter D.J."/>
            <person name="Salamov A."/>
            <person name="Bork P."/>
            <person name="Lim W.A."/>
            <person name="Manning G."/>
            <person name="Miller W.T."/>
            <person name="McGinnis W."/>
            <person name="Shapiro H."/>
            <person name="Tjian R."/>
            <person name="Grigoriev I.V."/>
            <person name="Rokhsar D."/>
        </authorList>
    </citation>
    <scope>NUCLEOTIDE SEQUENCE [LARGE SCALE GENOMIC DNA]</scope>
    <source>
        <strain evidence="10">MX1 / ATCC 50154</strain>
    </source>
</reference>
<dbReference type="GO" id="GO:0015699">
    <property type="term" value="P:antimonite transmembrane transport"/>
    <property type="evidence" value="ECO:0000318"/>
    <property type="project" value="GO_Central"/>
</dbReference>
<comment type="subcellular location">
    <subcellularLocation>
        <location evidence="1">Cell membrane</location>
        <topology evidence="1">Multi-pass membrane protein</topology>
    </subcellularLocation>
</comment>
<evidence type="ECO:0000256" key="4">
    <source>
        <dbReference type="ARBA" id="ARBA00022475"/>
    </source>
</evidence>
<feature type="transmembrane region" description="Helical" evidence="8">
    <location>
        <begin position="320"/>
        <end position="345"/>
    </location>
</feature>
<keyword evidence="7 8" id="KW-0472">Membrane</keyword>
<evidence type="ECO:0000256" key="6">
    <source>
        <dbReference type="ARBA" id="ARBA00022989"/>
    </source>
</evidence>
<evidence type="ECO:0000256" key="2">
    <source>
        <dbReference type="ARBA" id="ARBA00010110"/>
    </source>
</evidence>
<dbReference type="OMA" id="MVLMWGY"/>
<dbReference type="InParanoid" id="A9UR81"/>
<evidence type="ECO:0000313" key="9">
    <source>
        <dbReference type="EMBL" id="EDQ91878.1"/>
    </source>
</evidence>
<accession>A9UR81</accession>
<feature type="transmembrane region" description="Helical" evidence="8">
    <location>
        <begin position="218"/>
        <end position="239"/>
    </location>
</feature>
<keyword evidence="6 8" id="KW-1133">Transmembrane helix</keyword>
<comment type="similarity">
    <text evidence="2">Belongs to the arsenical resistance-3 (ACR3) (TC 2.A.59) family.</text>
</comment>
<dbReference type="Proteomes" id="UP000001357">
    <property type="component" value="Unassembled WGS sequence"/>
</dbReference>
<evidence type="ECO:0000256" key="8">
    <source>
        <dbReference type="SAM" id="Phobius"/>
    </source>
</evidence>
<dbReference type="InterPro" id="IPR038770">
    <property type="entry name" value="Na+/solute_symporter_sf"/>
</dbReference>
<dbReference type="FunCoup" id="A9UR81">
    <property type="interactions" value="40"/>
</dbReference>
<dbReference type="eggNOG" id="ENOG502QPKH">
    <property type="taxonomic scope" value="Eukaryota"/>
</dbReference>
<dbReference type="PANTHER" id="PTHR43057">
    <property type="entry name" value="ARSENITE EFFLUX TRANSPORTER"/>
    <property type="match status" value="1"/>
</dbReference>
<dbReference type="GeneID" id="5888799"/>
<dbReference type="RefSeq" id="XP_001743164.1">
    <property type="nucleotide sequence ID" value="XM_001743112.1"/>
</dbReference>
<dbReference type="AlphaFoldDB" id="A9UR81"/>
<feature type="transmembrane region" description="Helical" evidence="8">
    <location>
        <begin position="114"/>
        <end position="138"/>
    </location>
</feature>
<name>A9UR81_MONBE</name>
<feature type="transmembrane region" description="Helical" evidence="8">
    <location>
        <begin position="82"/>
        <end position="102"/>
    </location>
</feature>